<gene>
    <name evidence="2" type="ORF">PCOAH_00040370</name>
</gene>
<dbReference type="KEGG" id="pcot:PCOAH_00040370"/>
<evidence type="ECO:0000256" key="1">
    <source>
        <dbReference type="SAM" id="Phobius"/>
    </source>
</evidence>
<keyword evidence="1" id="KW-0812">Transmembrane</keyword>
<keyword evidence="1" id="KW-1133">Transmembrane helix</keyword>
<dbReference type="AlphaFoldDB" id="A0A1B1E5M6"/>
<evidence type="ECO:0000313" key="2">
    <source>
        <dbReference type="EMBL" id="ANQ10326.1"/>
    </source>
</evidence>
<organism evidence="2 3">
    <name type="scientific">Plasmodium coatneyi</name>
    <dbReference type="NCBI Taxonomy" id="208452"/>
    <lineage>
        <taxon>Eukaryota</taxon>
        <taxon>Sar</taxon>
        <taxon>Alveolata</taxon>
        <taxon>Apicomplexa</taxon>
        <taxon>Aconoidasida</taxon>
        <taxon>Haemosporida</taxon>
        <taxon>Plasmodiidae</taxon>
        <taxon>Plasmodium</taxon>
    </lineage>
</organism>
<dbReference type="Pfam" id="PF05795">
    <property type="entry name" value="Plasmodium_Vir"/>
    <property type="match status" value="1"/>
</dbReference>
<keyword evidence="3" id="KW-1185">Reference proteome</keyword>
<name>A0A1B1E5M6_9APIC</name>
<dbReference type="Proteomes" id="UP000092716">
    <property type="component" value="Chromosome 12"/>
</dbReference>
<dbReference type="GeneID" id="30910768"/>
<dbReference type="InterPro" id="IPR008780">
    <property type="entry name" value="Plasmodium_Vir"/>
</dbReference>
<feature type="transmembrane region" description="Helical" evidence="1">
    <location>
        <begin position="12"/>
        <end position="33"/>
    </location>
</feature>
<dbReference type="EMBL" id="CP016250">
    <property type="protein sequence ID" value="ANQ10326.1"/>
    <property type="molecule type" value="Genomic_DNA"/>
</dbReference>
<keyword evidence="1" id="KW-0472">Membrane</keyword>
<dbReference type="VEuPathDB" id="PlasmoDB:PCOAH_00040370"/>
<evidence type="ECO:0000313" key="3">
    <source>
        <dbReference type="Proteomes" id="UP000092716"/>
    </source>
</evidence>
<accession>A0A1B1E5M6</accession>
<protein>
    <submittedName>
        <fullName evidence="2">Uncharacterized protein</fullName>
    </submittedName>
</protein>
<dbReference type="RefSeq" id="XP_019917021.1">
    <property type="nucleotide sequence ID" value="XM_020060825.1"/>
</dbReference>
<proteinExistence type="predicted"/>
<reference evidence="3" key="1">
    <citation type="submission" date="2016-06" db="EMBL/GenBank/DDBJ databases">
        <title>First high quality genome sequence of Plasmodium coatneyi using continuous long reads from single molecule, real-time sequencing.</title>
        <authorList>
            <person name="Chien J.-T."/>
            <person name="Pakala S.B."/>
            <person name="Geraldo J.A."/>
            <person name="Lapp S.A."/>
            <person name="Barnwell J.W."/>
            <person name="Kissinger J.C."/>
            <person name="Galinski M.R."/>
            <person name="Humphrey J.C."/>
        </authorList>
    </citation>
    <scope>NUCLEOTIDE SEQUENCE [LARGE SCALE GENOMIC DNA]</scope>
    <source>
        <strain evidence="3">Hackeri</strain>
    </source>
</reference>
<sequence length="85" mass="9838">MADWLFGNSETGMQVTLGTLRVAAIFLIAALLYRYTPVGPWIREHLRGRTNRRRRRAMDEVSLYTEETDSIFSDDTSSYISYQSI</sequence>